<feature type="transmembrane region" description="Helical" evidence="13">
    <location>
        <begin position="6"/>
        <end position="24"/>
    </location>
</feature>
<comment type="subcellular location">
    <subcellularLocation>
        <location evidence="1">Cell membrane</location>
        <topology evidence="1">Single-pass membrane protein</topology>
    </subcellularLocation>
</comment>
<keyword evidence="8" id="KW-0012">Acyltransferase</keyword>
<keyword evidence="4 13" id="KW-0812">Transmembrane</keyword>
<evidence type="ECO:0000313" key="14">
    <source>
        <dbReference type="EMBL" id="GGG38787.1"/>
    </source>
</evidence>
<accession>A0ABQ1WRE7</accession>
<comment type="similarity">
    <text evidence="10">Belongs to the acyltransferase CrtO family.</text>
</comment>
<evidence type="ECO:0000256" key="12">
    <source>
        <dbReference type="ARBA" id="ARBA00025324"/>
    </source>
</evidence>
<evidence type="ECO:0000256" key="5">
    <source>
        <dbReference type="ARBA" id="ARBA00022729"/>
    </source>
</evidence>
<keyword evidence="3" id="KW-0808">Transferase</keyword>
<evidence type="ECO:0000256" key="10">
    <source>
        <dbReference type="ARBA" id="ARBA00023603"/>
    </source>
</evidence>
<keyword evidence="15" id="KW-1185">Reference proteome</keyword>
<keyword evidence="2" id="KW-1003">Cell membrane</keyword>
<evidence type="ECO:0000256" key="8">
    <source>
        <dbReference type="ARBA" id="ARBA00023315"/>
    </source>
</evidence>
<dbReference type="Proteomes" id="UP000601361">
    <property type="component" value="Unassembled WGS sequence"/>
</dbReference>
<evidence type="ECO:0000256" key="1">
    <source>
        <dbReference type="ARBA" id="ARBA00004162"/>
    </source>
</evidence>
<evidence type="ECO:0000256" key="3">
    <source>
        <dbReference type="ARBA" id="ARBA00022679"/>
    </source>
</evidence>
<evidence type="ECO:0000256" key="6">
    <source>
        <dbReference type="ARBA" id="ARBA00022989"/>
    </source>
</evidence>
<sequence length="146" mass="16600">MARPWLYGLLGLSVLAYALPRGWFRCWQLSESVVAYRRVGVPVVNRLAQHGGVVNALIRRRYPQYRRVRGHRSGAALVGNSYHMERFHVAALLVFLWAGAYAAVQGYWGWAGLLTLLNMGYNLYPIWLQQYLRLRLAASAGKPLGR</sequence>
<keyword evidence="5" id="KW-0732">Signal</keyword>
<evidence type="ECO:0000313" key="15">
    <source>
        <dbReference type="Proteomes" id="UP000601361"/>
    </source>
</evidence>
<protein>
    <recommendedName>
        <fullName evidence="11">Glycosyl-4,4'-diaponeurosporenoate acyltransferase</fullName>
    </recommendedName>
</protein>
<evidence type="ECO:0000256" key="13">
    <source>
        <dbReference type="SAM" id="Phobius"/>
    </source>
</evidence>
<dbReference type="Pfam" id="PF18927">
    <property type="entry name" value="CrtO"/>
    <property type="match status" value="1"/>
</dbReference>
<evidence type="ECO:0000256" key="11">
    <source>
        <dbReference type="ARBA" id="ARBA00023667"/>
    </source>
</evidence>
<keyword evidence="6 13" id="KW-1133">Transmembrane helix</keyword>
<evidence type="ECO:0000256" key="7">
    <source>
        <dbReference type="ARBA" id="ARBA00023136"/>
    </source>
</evidence>
<dbReference type="InterPro" id="IPR044021">
    <property type="entry name" value="CrtO"/>
</dbReference>
<gene>
    <name evidence="14" type="ORF">GCM10011378_13850</name>
</gene>
<dbReference type="EMBL" id="BMGS01000003">
    <property type="protein sequence ID" value="GGG38787.1"/>
    <property type="molecule type" value="Genomic_DNA"/>
</dbReference>
<comment type="function">
    <text evidence="12">Catalyzes the acylation of glycosyl-4,4'-diaponeurosporenoate, i.e. the esterification of glucose at the C6'' position with the carboxyl group of the C(15) fatty acid 12-methyltetradecanoic acid, to yield staphyloxanthin. This is the last step in the biosynthesis of this orange pigment, present in most staphylococci strains.</text>
</comment>
<evidence type="ECO:0000256" key="4">
    <source>
        <dbReference type="ARBA" id="ARBA00022692"/>
    </source>
</evidence>
<proteinExistence type="inferred from homology"/>
<evidence type="ECO:0000256" key="9">
    <source>
        <dbReference type="ARBA" id="ARBA00023588"/>
    </source>
</evidence>
<comment type="pathway">
    <text evidence="9">Carotenoid biosynthesis; staphyloxanthin biosynthesis; staphyloxanthin from farnesyl diphosphate: step 5/5.</text>
</comment>
<name>A0ABQ1WRE7_9BACT</name>
<reference evidence="15" key="1">
    <citation type="journal article" date="2019" name="Int. J. Syst. Evol. Microbiol.">
        <title>The Global Catalogue of Microorganisms (GCM) 10K type strain sequencing project: providing services to taxonomists for standard genome sequencing and annotation.</title>
        <authorList>
            <consortium name="The Broad Institute Genomics Platform"/>
            <consortium name="The Broad Institute Genome Sequencing Center for Infectious Disease"/>
            <person name="Wu L."/>
            <person name="Ma J."/>
        </authorList>
    </citation>
    <scope>NUCLEOTIDE SEQUENCE [LARGE SCALE GENOMIC DNA]</scope>
    <source>
        <strain evidence="15">CGMCC 1.12990</strain>
    </source>
</reference>
<organism evidence="14 15">
    <name type="scientific">Hymenobacter glacieicola</name>
    <dbReference type="NCBI Taxonomy" id="1562124"/>
    <lineage>
        <taxon>Bacteria</taxon>
        <taxon>Pseudomonadati</taxon>
        <taxon>Bacteroidota</taxon>
        <taxon>Cytophagia</taxon>
        <taxon>Cytophagales</taxon>
        <taxon>Hymenobacteraceae</taxon>
        <taxon>Hymenobacter</taxon>
    </lineage>
</organism>
<keyword evidence="7 13" id="KW-0472">Membrane</keyword>
<feature type="transmembrane region" description="Helical" evidence="13">
    <location>
        <begin position="87"/>
        <end position="104"/>
    </location>
</feature>
<evidence type="ECO:0000256" key="2">
    <source>
        <dbReference type="ARBA" id="ARBA00022475"/>
    </source>
</evidence>
<comment type="caution">
    <text evidence="14">The sequence shown here is derived from an EMBL/GenBank/DDBJ whole genome shotgun (WGS) entry which is preliminary data.</text>
</comment>